<dbReference type="EMBL" id="JABVEC010000001">
    <property type="protein sequence ID" value="MBC6464138.1"/>
    <property type="molecule type" value="Genomic_DNA"/>
</dbReference>
<dbReference type="RefSeq" id="WP_187241051.1">
    <property type="nucleotide sequence ID" value="NZ_BAAAOK010000011.1"/>
</dbReference>
<accession>A0ABR7LH69</accession>
<organism evidence="2 3">
    <name type="scientific">Actinomadura alba</name>
    <dbReference type="NCBI Taxonomy" id="406431"/>
    <lineage>
        <taxon>Bacteria</taxon>
        <taxon>Bacillati</taxon>
        <taxon>Actinomycetota</taxon>
        <taxon>Actinomycetes</taxon>
        <taxon>Streptosporangiales</taxon>
        <taxon>Thermomonosporaceae</taxon>
        <taxon>Actinomadura</taxon>
    </lineage>
</organism>
<feature type="compositionally biased region" description="Low complexity" evidence="1">
    <location>
        <begin position="69"/>
        <end position="79"/>
    </location>
</feature>
<evidence type="ECO:0000313" key="2">
    <source>
        <dbReference type="EMBL" id="MBC6464138.1"/>
    </source>
</evidence>
<sequence>MRRRVLLGIGGWLAAVVAATGVGVAAIGVLEDGITGSRTRALDQGTVQRALSSPSAPPESPVASPAPPGSSAEPGTPAPTGDGITRVLSTKGGTVTAACSGGLVRLVAWSPAQGYGADDDERGPARVASLTFESDDVEYEVTVTCAADGPVARTHKDDGHGRHGRHGRDDR</sequence>
<feature type="region of interest" description="Disordered" evidence="1">
    <location>
        <begin position="47"/>
        <end position="87"/>
    </location>
</feature>
<proteinExistence type="predicted"/>
<feature type="compositionally biased region" description="Basic and acidic residues" evidence="1">
    <location>
        <begin position="154"/>
        <end position="171"/>
    </location>
</feature>
<evidence type="ECO:0000256" key="1">
    <source>
        <dbReference type="SAM" id="MobiDB-lite"/>
    </source>
</evidence>
<evidence type="ECO:0008006" key="4">
    <source>
        <dbReference type="Google" id="ProtNLM"/>
    </source>
</evidence>
<feature type="region of interest" description="Disordered" evidence="1">
    <location>
        <begin position="150"/>
        <end position="171"/>
    </location>
</feature>
<keyword evidence="3" id="KW-1185">Reference proteome</keyword>
<dbReference type="Proteomes" id="UP000805614">
    <property type="component" value="Unassembled WGS sequence"/>
</dbReference>
<evidence type="ECO:0000313" key="3">
    <source>
        <dbReference type="Proteomes" id="UP000805614"/>
    </source>
</evidence>
<protein>
    <recommendedName>
        <fullName evidence="4">Septum formation initiator</fullName>
    </recommendedName>
</protein>
<reference evidence="2 3" key="1">
    <citation type="submission" date="2020-06" db="EMBL/GenBank/DDBJ databases">
        <title>Actinomadura xiongansis sp. nov., isolated from soil of Baiyangdian.</title>
        <authorList>
            <person name="Zhang X."/>
        </authorList>
    </citation>
    <scope>NUCLEOTIDE SEQUENCE [LARGE SCALE GENOMIC DNA]</scope>
    <source>
        <strain evidence="2 3">HBUM206468</strain>
    </source>
</reference>
<name>A0ABR7LH69_9ACTN</name>
<gene>
    <name evidence="2" type="ORF">HKK74_01285</name>
</gene>
<comment type="caution">
    <text evidence="2">The sequence shown here is derived from an EMBL/GenBank/DDBJ whole genome shotgun (WGS) entry which is preliminary data.</text>
</comment>
<feature type="compositionally biased region" description="Pro residues" evidence="1">
    <location>
        <begin position="55"/>
        <end position="68"/>
    </location>
</feature>